<sequence length="333" mass="37082">MKFMAEVDGSVNTINGFAYAKWGAISRAIAAMAKLGGATISAISDIHLYAKEMKWQGRSYVGGLAEAMGRLAKIKNTADKNGIAEQLGFINDNIIYDLAARYSAGDNLNRGFSQVQRTFFKLNGLAWWTNSLKQGAILGMGSYVAKQTKVSYKNLSPQFKRLIDHYGINEKIWNHIRKMDLDKADDGKLFFNTQKIDDLSDAVIKDIEGKTTMSKRQIEVAKDNLKTRVLGMFLDRSTYAVLEPDARTRGWMKMGQQAGTHPGEALRFMTQFKAFPFAFYQKMIGRETAAWKDGNKMNAALSMAQLVGGSALFGYMAMTAKDILKGKNLRSIK</sequence>
<reference evidence="1" key="1">
    <citation type="journal article" date="2010" name="ISME J.">
        <title>Metagenome of the Mediterranean deep chlorophyll maximum studied by direct and fosmid library 454 pyrosequencing.</title>
        <authorList>
            <person name="Ghai R."/>
            <person name="Martin-Cuadrado A.B."/>
            <person name="Molto A.G."/>
            <person name="Heredia I.G."/>
            <person name="Cabrera R."/>
            <person name="Martin J."/>
            <person name="Verdu M."/>
            <person name="Deschamps P."/>
            <person name="Moreira D."/>
            <person name="Lopez-Garcia P."/>
            <person name="Mira A."/>
            <person name="Rodriguez-Valera F."/>
        </authorList>
    </citation>
    <scope>NUCLEOTIDE SEQUENCE</scope>
</reference>
<dbReference type="AlphaFoldDB" id="D6PKG6"/>
<accession>D6PKG6</accession>
<name>D6PKG6_9ZZZZ</name>
<protein>
    <submittedName>
        <fullName evidence="1">Uncharacterized protein</fullName>
    </submittedName>
</protein>
<dbReference type="EMBL" id="GU943125">
    <property type="protein sequence ID" value="ADD96217.1"/>
    <property type="molecule type" value="Genomic_DNA"/>
</dbReference>
<organism evidence="1">
    <name type="scientific">uncultured organism MedDCM-OCT-S06-C2377</name>
    <dbReference type="NCBI Taxonomy" id="743624"/>
    <lineage>
        <taxon>unclassified sequences</taxon>
        <taxon>environmental samples</taxon>
    </lineage>
</organism>
<proteinExistence type="predicted"/>
<evidence type="ECO:0000313" key="1">
    <source>
        <dbReference type="EMBL" id="ADD96217.1"/>
    </source>
</evidence>